<evidence type="ECO:0000256" key="5">
    <source>
        <dbReference type="ARBA" id="ARBA00022475"/>
    </source>
</evidence>
<evidence type="ECO:0000256" key="7">
    <source>
        <dbReference type="ARBA" id="ARBA00022670"/>
    </source>
</evidence>
<comment type="cofactor">
    <cofactor evidence="18 20">
        <name>Zn(2+)</name>
        <dbReference type="ChEBI" id="CHEBI:29105"/>
    </cofactor>
    <text evidence="18 20">Binds 1 zinc ion per subunit.</text>
</comment>
<dbReference type="GO" id="GO:0005737">
    <property type="term" value="C:cytoplasm"/>
    <property type="evidence" value="ECO:0007669"/>
    <property type="project" value="TreeGrafter"/>
</dbReference>
<keyword evidence="7 20" id="KW-0645">Protease</keyword>
<sequence>MYLLLLGALLGSVASSTIPVAEPRNEDLAAMYNLPRESTPTFYDVTLYLDPDNEDYFYGNVSIRIVPNMATNVIVLHAMEMSIDSIEVLTTTSNNINADNNIYLNHDLATDDTHLLRIHLAETLIESRVYILNINYVGHYATNMFGIYVSTYAENGIPQKLITSQLQPTFARRAFPCYDEPAIKAIFRTTIVSPANYTVVRTNMPEINNSTESNGWVRHEFQDTEIMSTYLLAYLVSNFEHLSNEDNLIYHIPFKVFSRPGTKNNAVFAMEFGQKNMVKLEEYTEFEYVFPKLDKAAVPDFAAGAMENWGLVIYREVALLVTEGVTTTATRQNIGRIICHENMHMWFGNEVSPYSWTYTWLNEGFANFFENFATDLVLQEWRMMDQFVINMQNVFQSDAVISINPMTHPVFTPSQILGTFNAVAYQKSGSVIRMIQHFMTPELFRQALVHYIKNMHRKAAQPADLYRSLQYILDNSNHSIPFSIESILTRWTTQGGFPVLNVTRSSAAGNSLVFQQERYLTDRTLSSPDRWHVPVNVVLNDNPDFSDTKPDGWVSVSITATALDVPGLSGAEWYIVNKQQTGYYRVNYDEANWRALTQALANNHTIIHVLNRAQIIDDSFNLARNGRLSYAHPFEIATYLTNEVDYIPWASANVAFSYLDVVLSGTEVYGLFQRFILELTASSYERLTFNASPDEEHVTPYYRNIILDLNCRYGNEHCVNSSMQLLQQVQNGSPLNPDIQTLVFCSGLRGGDAANFDFLWGLYTETADSSAQSILLNALGCTSNEEKREFYLNQMIDENSLVREQDRHTIAVATINSGPENMEYALDFIIANFPSIQPNVQGLTGTTNILNALARRLTTTSHLQKIEQFATNHANIFTAGELASIAAIRENIAASISWNNQNLDHVESWINDYYLPDSASAMTASALVLLSLLVTLFNQS</sequence>
<evidence type="ECO:0000256" key="19">
    <source>
        <dbReference type="PIRSR" id="PIRSR634016-4"/>
    </source>
</evidence>
<evidence type="ECO:0000256" key="1">
    <source>
        <dbReference type="ARBA" id="ARBA00000098"/>
    </source>
</evidence>
<comment type="catalytic activity">
    <reaction evidence="1">
        <text>Release of an N-terminal amino acid, Xaa-|-Yaa- from a peptide, amide or arylamide. Xaa is preferably Ala, but may be most amino acids including Pro (slow action). When a terminal hydrophobic residue is followed by a prolyl residue, the two may be released as an intact Xaa-Pro dipeptide.</text>
        <dbReference type="EC" id="3.4.11.2"/>
    </reaction>
</comment>
<evidence type="ECO:0000256" key="11">
    <source>
        <dbReference type="ARBA" id="ARBA00022833"/>
    </source>
</evidence>
<evidence type="ECO:0000256" key="10">
    <source>
        <dbReference type="ARBA" id="ARBA00022801"/>
    </source>
</evidence>
<evidence type="ECO:0000259" key="22">
    <source>
        <dbReference type="Pfam" id="PF01433"/>
    </source>
</evidence>
<dbReference type="EC" id="3.4.11.-" evidence="20"/>
<dbReference type="PRINTS" id="PR00756">
    <property type="entry name" value="ALADIPTASE"/>
</dbReference>
<evidence type="ECO:0000256" key="9">
    <source>
        <dbReference type="ARBA" id="ARBA00022729"/>
    </source>
</evidence>
<dbReference type="PANTHER" id="PTHR11533">
    <property type="entry name" value="PROTEASE M1 ZINC METALLOPROTEASE"/>
    <property type="match status" value="1"/>
</dbReference>
<keyword evidence="10 20" id="KW-0378">Hydrolase</keyword>
<keyword evidence="5" id="KW-1003">Cell membrane</keyword>
<dbReference type="SUPFAM" id="SSF63737">
    <property type="entry name" value="Leukotriene A4 hydrolase N-terminal domain"/>
    <property type="match status" value="1"/>
</dbReference>
<dbReference type="GO" id="GO:0008270">
    <property type="term" value="F:zinc ion binding"/>
    <property type="evidence" value="ECO:0007669"/>
    <property type="project" value="UniProtKB-UniRule"/>
</dbReference>
<evidence type="ECO:0000256" key="16">
    <source>
        <dbReference type="ARBA" id="ARBA00023288"/>
    </source>
</evidence>
<proteinExistence type="inferred from homology"/>
<dbReference type="InterPro" id="IPR042097">
    <property type="entry name" value="Aminopeptidase_N-like_N_sf"/>
</dbReference>
<feature type="domain" description="ERAP1-like C-terminal" evidence="23">
    <location>
        <begin position="573"/>
        <end position="891"/>
    </location>
</feature>
<keyword evidence="26" id="KW-1185">Reference proteome</keyword>
<organism evidence="25 26">
    <name type="scientific">Diatraea saccharalis</name>
    <name type="common">sugarcane borer</name>
    <dbReference type="NCBI Taxonomy" id="40085"/>
    <lineage>
        <taxon>Eukaryota</taxon>
        <taxon>Metazoa</taxon>
        <taxon>Ecdysozoa</taxon>
        <taxon>Arthropoda</taxon>
        <taxon>Hexapoda</taxon>
        <taxon>Insecta</taxon>
        <taxon>Pterygota</taxon>
        <taxon>Neoptera</taxon>
        <taxon>Endopterygota</taxon>
        <taxon>Lepidoptera</taxon>
        <taxon>Glossata</taxon>
        <taxon>Ditrysia</taxon>
        <taxon>Pyraloidea</taxon>
        <taxon>Crambidae</taxon>
        <taxon>Crambinae</taxon>
        <taxon>Diatraea</taxon>
    </lineage>
</organism>
<feature type="binding site" evidence="18">
    <location>
        <position position="344"/>
    </location>
    <ligand>
        <name>Zn(2+)</name>
        <dbReference type="ChEBI" id="CHEBI:29105"/>
        <note>catalytic</note>
    </ligand>
</feature>
<evidence type="ECO:0000256" key="18">
    <source>
        <dbReference type="PIRSR" id="PIRSR634016-3"/>
    </source>
</evidence>
<dbReference type="GO" id="GO:0006508">
    <property type="term" value="P:proteolysis"/>
    <property type="evidence" value="ECO:0007669"/>
    <property type="project" value="UniProtKB-KW"/>
</dbReference>
<comment type="similarity">
    <text evidence="3 20">Belongs to the peptidase M1 family.</text>
</comment>
<dbReference type="Pfam" id="PF01433">
    <property type="entry name" value="Peptidase_M1"/>
    <property type="match status" value="1"/>
</dbReference>
<dbReference type="InterPro" id="IPR001930">
    <property type="entry name" value="Peptidase_M1"/>
</dbReference>
<dbReference type="Gene3D" id="1.10.390.10">
    <property type="entry name" value="Neutral Protease Domain 2"/>
    <property type="match status" value="1"/>
</dbReference>
<comment type="subcellular location">
    <subcellularLocation>
        <location evidence="2">Cell membrane</location>
        <topology evidence="2">Lipid-anchor</topology>
        <topology evidence="2">GPI-anchor</topology>
    </subcellularLocation>
</comment>
<dbReference type="GO" id="GO:0005615">
    <property type="term" value="C:extracellular space"/>
    <property type="evidence" value="ECO:0007669"/>
    <property type="project" value="TreeGrafter"/>
</dbReference>
<keyword evidence="6" id="KW-0336">GPI-anchor</keyword>
<dbReference type="CDD" id="cd09601">
    <property type="entry name" value="M1_APN-Q_like"/>
    <property type="match status" value="1"/>
</dbReference>
<evidence type="ECO:0000259" key="23">
    <source>
        <dbReference type="Pfam" id="PF11838"/>
    </source>
</evidence>
<name>A0A9N9RED5_9NEOP</name>
<keyword evidence="16" id="KW-0449">Lipoprotein</keyword>
<evidence type="ECO:0000256" key="20">
    <source>
        <dbReference type="RuleBase" id="RU364040"/>
    </source>
</evidence>
<dbReference type="InterPro" id="IPR034016">
    <property type="entry name" value="M1_APN-typ"/>
</dbReference>
<evidence type="ECO:0000256" key="17">
    <source>
        <dbReference type="PIRSR" id="PIRSR634016-1"/>
    </source>
</evidence>
<feature type="binding site" evidence="18">
    <location>
        <position position="363"/>
    </location>
    <ligand>
        <name>Zn(2+)</name>
        <dbReference type="ChEBI" id="CHEBI:29105"/>
        <note>catalytic</note>
    </ligand>
</feature>
<dbReference type="FunFam" id="2.60.40.1910:FF:000008">
    <property type="entry name" value="Aminopeptidase"/>
    <property type="match status" value="1"/>
</dbReference>
<reference evidence="25" key="1">
    <citation type="submission" date="2021-12" db="EMBL/GenBank/DDBJ databases">
        <authorList>
            <person name="King R."/>
        </authorList>
    </citation>
    <scope>NUCLEOTIDE SEQUENCE</scope>
</reference>
<dbReference type="InterPro" id="IPR045357">
    <property type="entry name" value="Aminopeptidase_N-like_N"/>
</dbReference>
<evidence type="ECO:0000256" key="21">
    <source>
        <dbReference type="SAM" id="SignalP"/>
    </source>
</evidence>
<dbReference type="OrthoDB" id="10031169at2759"/>
<evidence type="ECO:0000256" key="4">
    <source>
        <dbReference type="ARBA" id="ARBA00022438"/>
    </source>
</evidence>
<keyword evidence="8 18" id="KW-0479">Metal-binding</keyword>
<evidence type="ECO:0000256" key="6">
    <source>
        <dbReference type="ARBA" id="ARBA00022622"/>
    </source>
</evidence>
<dbReference type="Gene3D" id="1.25.50.20">
    <property type="match status" value="1"/>
</dbReference>
<evidence type="ECO:0000256" key="14">
    <source>
        <dbReference type="ARBA" id="ARBA00023157"/>
    </source>
</evidence>
<keyword evidence="13" id="KW-0472">Membrane</keyword>
<dbReference type="GO" id="GO:0042277">
    <property type="term" value="F:peptide binding"/>
    <property type="evidence" value="ECO:0007669"/>
    <property type="project" value="TreeGrafter"/>
</dbReference>
<evidence type="ECO:0000313" key="26">
    <source>
        <dbReference type="Proteomes" id="UP001153714"/>
    </source>
</evidence>
<keyword evidence="4 20" id="KW-0031">Aminopeptidase</keyword>
<dbReference type="AlphaFoldDB" id="A0A9N9RED5"/>
<feature type="chain" id="PRO_5040440893" description="Aminopeptidase" evidence="21">
    <location>
        <begin position="16"/>
        <end position="940"/>
    </location>
</feature>
<dbReference type="InterPro" id="IPR014782">
    <property type="entry name" value="Peptidase_M1_dom"/>
</dbReference>
<reference evidence="25" key="2">
    <citation type="submission" date="2022-10" db="EMBL/GenBank/DDBJ databases">
        <authorList>
            <consortium name="ENA_rothamsted_submissions"/>
            <consortium name="culmorum"/>
            <person name="King R."/>
        </authorList>
    </citation>
    <scope>NUCLEOTIDE SEQUENCE</scope>
</reference>
<keyword evidence="15" id="KW-0325">Glycoprotein</keyword>
<dbReference type="GO" id="GO:0070006">
    <property type="term" value="F:metalloaminopeptidase activity"/>
    <property type="evidence" value="ECO:0007669"/>
    <property type="project" value="TreeGrafter"/>
</dbReference>
<dbReference type="Gene3D" id="2.60.40.1910">
    <property type="match status" value="1"/>
</dbReference>
<dbReference type="GO" id="GO:0016285">
    <property type="term" value="F:alanyl aminopeptidase activity"/>
    <property type="evidence" value="ECO:0007669"/>
    <property type="project" value="UniProtKB-EC"/>
</dbReference>
<dbReference type="InterPro" id="IPR024571">
    <property type="entry name" value="ERAP1-like_C_dom"/>
</dbReference>
<dbReference type="PANTHER" id="PTHR11533:SF290">
    <property type="entry name" value="AMINOPEPTIDASE"/>
    <property type="match status" value="1"/>
</dbReference>
<evidence type="ECO:0000256" key="3">
    <source>
        <dbReference type="ARBA" id="ARBA00010136"/>
    </source>
</evidence>
<evidence type="ECO:0000256" key="12">
    <source>
        <dbReference type="ARBA" id="ARBA00023049"/>
    </source>
</evidence>
<dbReference type="InterPro" id="IPR027268">
    <property type="entry name" value="Peptidase_M4/M1_CTD_sf"/>
</dbReference>
<keyword evidence="14" id="KW-1015">Disulfide bond</keyword>
<evidence type="ECO:0000313" key="25">
    <source>
        <dbReference type="EMBL" id="CAG9795013.1"/>
    </source>
</evidence>
<feature type="domain" description="Aminopeptidase N-like N-terminal" evidence="24">
    <location>
        <begin position="40"/>
        <end position="231"/>
    </location>
</feature>
<dbReference type="Gene3D" id="2.60.40.1730">
    <property type="entry name" value="tricorn interacting facor f3 domain"/>
    <property type="match status" value="1"/>
</dbReference>
<feature type="site" description="Transition state stabilizer" evidence="19">
    <location>
        <position position="425"/>
    </location>
</feature>
<dbReference type="Proteomes" id="UP001153714">
    <property type="component" value="Chromosome 7"/>
</dbReference>
<dbReference type="GO" id="GO:0005886">
    <property type="term" value="C:plasma membrane"/>
    <property type="evidence" value="ECO:0007669"/>
    <property type="project" value="UniProtKB-SubCell"/>
</dbReference>
<evidence type="ECO:0000256" key="8">
    <source>
        <dbReference type="ARBA" id="ARBA00022723"/>
    </source>
</evidence>
<dbReference type="GO" id="GO:0098552">
    <property type="term" value="C:side of membrane"/>
    <property type="evidence" value="ECO:0007669"/>
    <property type="project" value="UniProtKB-KW"/>
</dbReference>
<gene>
    <name evidence="25" type="ORF">DIATSA_LOCUS12325</name>
</gene>
<evidence type="ECO:0000256" key="2">
    <source>
        <dbReference type="ARBA" id="ARBA00004609"/>
    </source>
</evidence>
<dbReference type="EMBL" id="OU893338">
    <property type="protein sequence ID" value="CAG9795013.1"/>
    <property type="molecule type" value="Genomic_DNA"/>
</dbReference>
<feature type="domain" description="Peptidase M1 membrane alanine aminopeptidase" evidence="22">
    <location>
        <begin position="268"/>
        <end position="491"/>
    </location>
</feature>
<dbReference type="FunFam" id="1.25.50.20:FF:000001">
    <property type="entry name" value="Aminopeptidase"/>
    <property type="match status" value="1"/>
</dbReference>
<dbReference type="GO" id="GO:0043171">
    <property type="term" value="P:peptide catabolic process"/>
    <property type="evidence" value="ECO:0007669"/>
    <property type="project" value="TreeGrafter"/>
</dbReference>
<keyword evidence="9 21" id="KW-0732">Signal</keyword>
<evidence type="ECO:0000256" key="15">
    <source>
        <dbReference type="ARBA" id="ARBA00023180"/>
    </source>
</evidence>
<keyword evidence="12 20" id="KW-0482">Metalloprotease</keyword>
<feature type="signal peptide" evidence="21">
    <location>
        <begin position="1"/>
        <end position="15"/>
    </location>
</feature>
<protein>
    <recommendedName>
        <fullName evidence="20">Aminopeptidase</fullName>
        <ecNumber evidence="20">3.4.11.-</ecNumber>
    </recommendedName>
</protein>
<accession>A0A9N9RED5</accession>
<dbReference type="Pfam" id="PF11838">
    <property type="entry name" value="ERAP1_C"/>
    <property type="match status" value="1"/>
</dbReference>
<evidence type="ECO:0000256" key="13">
    <source>
        <dbReference type="ARBA" id="ARBA00023136"/>
    </source>
</evidence>
<dbReference type="SUPFAM" id="SSF55486">
    <property type="entry name" value="Metalloproteases ('zincins'), catalytic domain"/>
    <property type="match status" value="1"/>
</dbReference>
<feature type="active site" description="Proton acceptor" evidence="17">
    <location>
        <position position="341"/>
    </location>
</feature>
<keyword evidence="11 18" id="KW-0862">Zinc</keyword>
<dbReference type="FunFam" id="1.10.390.10:FF:000013">
    <property type="entry name" value="Aminopeptidase N"/>
    <property type="match status" value="1"/>
</dbReference>
<dbReference type="InterPro" id="IPR050344">
    <property type="entry name" value="Peptidase_M1_aminopeptidases"/>
</dbReference>
<feature type="binding site" evidence="18">
    <location>
        <position position="340"/>
    </location>
    <ligand>
        <name>Zn(2+)</name>
        <dbReference type="ChEBI" id="CHEBI:29105"/>
        <note>catalytic</note>
    </ligand>
</feature>
<evidence type="ECO:0000259" key="24">
    <source>
        <dbReference type="Pfam" id="PF17900"/>
    </source>
</evidence>
<dbReference type="Pfam" id="PF17900">
    <property type="entry name" value="Peptidase_M1_N"/>
    <property type="match status" value="1"/>
</dbReference>